<keyword evidence="4 6" id="KW-1133">Transmembrane helix</keyword>
<reference evidence="7" key="1">
    <citation type="submission" date="2011-09" db="EMBL/GenBank/DDBJ databases">
        <title>The permanent draft genome of Mucilaginibacter paludis DSM 18603.</title>
        <authorList>
            <consortium name="US DOE Joint Genome Institute (JGI-PGF)"/>
            <person name="Lucas S."/>
            <person name="Han J."/>
            <person name="Lapidus A."/>
            <person name="Bruce D."/>
            <person name="Goodwin L."/>
            <person name="Pitluck S."/>
            <person name="Peters L."/>
            <person name="Kyrpides N."/>
            <person name="Mavromatis K."/>
            <person name="Ivanova N."/>
            <person name="Mikhailova N."/>
            <person name="Held B."/>
            <person name="Detter J.C."/>
            <person name="Tapia R."/>
            <person name="Han C."/>
            <person name="Land M."/>
            <person name="Hauser L."/>
            <person name="Markowitz V."/>
            <person name="Cheng J.-F."/>
            <person name="Hugenholtz P."/>
            <person name="Woyke T."/>
            <person name="Wu D."/>
            <person name="Tindall B."/>
            <person name="Brambilla E."/>
            <person name="Klenk H.-P."/>
            <person name="Eisen J.A."/>
        </authorList>
    </citation>
    <scope>NUCLEOTIDE SEQUENCE [LARGE SCALE GENOMIC DNA]</scope>
    <source>
        <strain evidence="7">DSM 18603</strain>
    </source>
</reference>
<evidence type="ECO:0000256" key="5">
    <source>
        <dbReference type="ARBA" id="ARBA00023136"/>
    </source>
</evidence>
<gene>
    <name evidence="7" type="ORF">Mucpa_3630</name>
</gene>
<dbReference type="OrthoDB" id="9769862at2"/>
<feature type="transmembrane region" description="Helical" evidence="6">
    <location>
        <begin position="96"/>
        <end position="116"/>
    </location>
</feature>
<dbReference type="PANTHER" id="PTHR30250:SF11">
    <property type="entry name" value="O-ANTIGEN TRANSPORTER-RELATED"/>
    <property type="match status" value="1"/>
</dbReference>
<comment type="subcellular location">
    <subcellularLocation>
        <location evidence="1">Cell membrane</location>
        <topology evidence="1">Multi-pass membrane protein</topology>
    </subcellularLocation>
</comment>
<organism evidence="7 8">
    <name type="scientific">Mucilaginibacter paludis DSM 18603</name>
    <dbReference type="NCBI Taxonomy" id="714943"/>
    <lineage>
        <taxon>Bacteria</taxon>
        <taxon>Pseudomonadati</taxon>
        <taxon>Bacteroidota</taxon>
        <taxon>Sphingobacteriia</taxon>
        <taxon>Sphingobacteriales</taxon>
        <taxon>Sphingobacteriaceae</taxon>
        <taxon>Mucilaginibacter</taxon>
    </lineage>
</organism>
<dbReference type="PANTHER" id="PTHR30250">
    <property type="entry name" value="PST FAMILY PREDICTED COLANIC ACID TRANSPORTER"/>
    <property type="match status" value="1"/>
</dbReference>
<sequence length="495" mass="55024">MENNKESYKQIFKSTTIVGGSQIINIAIGIIRNKVIAILLGPAGVGVSGIFQTIIDLVRNGTGLGINFSGVKNVAENNTDPHRVAKTILILRRWEFGTGLVGMIVIIVLCKFFSNYSFGSDAYTFSIAIMSVTLLITAVSAGQLAILQGLRRIGEMAKANLLGSVLGTVISLPLFWWLGISGVVPSMILTALGALTISWLYARRVITEPVQLSLSQTFTEGLGMAKLGFFIVVNGFVATASLYLIRILIRSHLGLDSVGYFQAVWTISTMYINILLNSMLADYFPRLSVIKDDKIASNKLINEQLEMTLLVGTPMLLLMIAFSSLAISILYSSSFHVAISVLKWQMMASFFTFISWTMGVLYLSKNKGWYAIIAETIRQAVYISFIFAGWRYFGFNVLGIGFLAGNLACLFFVIYSTKRLNAFSFSFINVKSIFFLGGSVLATLSSSLYLNGIFQYFTNGFLILLTFIFCLYRLDKILDIRTWFKTRYKSFRRIQ</sequence>
<name>H1XZN6_9SPHI</name>
<dbReference type="RefSeq" id="WP_008508282.1">
    <property type="nucleotide sequence ID" value="NZ_CM001403.1"/>
</dbReference>
<dbReference type="GO" id="GO:0005886">
    <property type="term" value="C:plasma membrane"/>
    <property type="evidence" value="ECO:0007669"/>
    <property type="project" value="UniProtKB-SubCell"/>
</dbReference>
<accession>H1XZN6</accession>
<evidence type="ECO:0000313" key="8">
    <source>
        <dbReference type="Proteomes" id="UP000002774"/>
    </source>
</evidence>
<dbReference type="AlphaFoldDB" id="H1XZN6"/>
<feature type="transmembrane region" description="Helical" evidence="6">
    <location>
        <begin position="344"/>
        <end position="363"/>
    </location>
</feature>
<evidence type="ECO:0000256" key="3">
    <source>
        <dbReference type="ARBA" id="ARBA00022692"/>
    </source>
</evidence>
<keyword evidence="8" id="KW-1185">Reference proteome</keyword>
<dbReference type="eggNOG" id="COG2244">
    <property type="taxonomic scope" value="Bacteria"/>
</dbReference>
<proteinExistence type="predicted"/>
<evidence type="ECO:0000256" key="6">
    <source>
        <dbReference type="SAM" id="Phobius"/>
    </source>
</evidence>
<dbReference type="Pfam" id="PF13440">
    <property type="entry name" value="Polysacc_synt_3"/>
    <property type="match status" value="1"/>
</dbReference>
<keyword evidence="2" id="KW-1003">Cell membrane</keyword>
<feature type="transmembrane region" description="Helical" evidence="6">
    <location>
        <begin position="456"/>
        <end position="474"/>
    </location>
</feature>
<keyword evidence="3 6" id="KW-0812">Transmembrane</keyword>
<feature type="transmembrane region" description="Helical" evidence="6">
    <location>
        <begin position="309"/>
        <end position="332"/>
    </location>
</feature>
<evidence type="ECO:0000256" key="1">
    <source>
        <dbReference type="ARBA" id="ARBA00004651"/>
    </source>
</evidence>
<feature type="transmembrane region" description="Helical" evidence="6">
    <location>
        <begin position="396"/>
        <end position="415"/>
    </location>
</feature>
<feature type="transmembrane region" description="Helical" evidence="6">
    <location>
        <begin position="257"/>
        <end position="276"/>
    </location>
</feature>
<keyword evidence="5 6" id="KW-0472">Membrane</keyword>
<dbReference type="EMBL" id="CM001403">
    <property type="protein sequence ID" value="EHQ27728.1"/>
    <property type="molecule type" value="Genomic_DNA"/>
</dbReference>
<dbReference type="Proteomes" id="UP000002774">
    <property type="component" value="Chromosome"/>
</dbReference>
<dbReference type="InterPro" id="IPR050833">
    <property type="entry name" value="Poly_Biosynth_Transport"/>
</dbReference>
<dbReference type="STRING" id="714943.Mucpa_3630"/>
<dbReference type="HOGENOM" id="CLU_042154_2_0_10"/>
<feature type="transmembrane region" description="Helical" evidence="6">
    <location>
        <begin position="184"/>
        <end position="202"/>
    </location>
</feature>
<evidence type="ECO:0000256" key="4">
    <source>
        <dbReference type="ARBA" id="ARBA00022989"/>
    </source>
</evidence>
<evidence type="ECO:0000256" key="2">
    <source>
        <dbReference type="ARBA" id="ARBA00022475"/>
    </source>
</evidence>
<feature type="transmembrane region" description="Helical" evidence="6">
    <location>
        <begin position="370"/>
        <end position="390"/>
    </location>
</feature>
<feature type="transmembrane region" description="Helical" evidence="6">
    <location>
        <begin position="427"/>
        <end position="450"/>
    </location>
</feature>
<protein>
    <submittedName>
        <fullName evidence="7">Polysaccharide biosynthesis protein</fullName>
    </submittedName>
</protein>
<feature type="transmembrane region" description="Helical" evidence="6">
    <location>
        <begin position="223"/>
        <end position="245"/>
    </location>
</feature>
<evidence type="ECO:0000313" key="7">
    <source>
        <dbReference type="EMBL" id="EHQ27728.1"/>
    </source>
</evidence>
<feature type="transmembrane region" description="Helical" evidence="6">
    <location>
        <begin position="122"/>
        <end position="147"/>
    </location>
</feature>